<dbReference type="NCBIfam" id="TIGR03025">
    <property type="entry name" value="EPS_sugtrans"/>
    <property type="match status" value="1"/>
</dbReference>
<evidence type="ECO:0000256" key="3">
    <source>
        <dbReference type="ARBA" id="ARBA00022679"/>
    </source>
</evidence>
<comment type="caution">
    <text evidence="10">The sequence shown here is derived from an EMBL/GenBank/DDBJ whole genome shotgun (WGS) entry which is preliminary data.</text>
</comment>
<feature type="transmembrane region" description="Helical" evidence="8">
    <location>
        <begin position="118"/>
        <end position="135"/>
    </location>
</feature>
<evidence type="ECO:0000313" key="10">
    <source>
        <dbReference type="EMBL" id="TFB85617.1"/>
    </source>
</evidence>
<feature type="transmembrane region" description="Helical" evidence="8">
    <location>
        <begin position="141"/>
        <end position="160"/>
    </location>
</feature>
<dbReference type="GO" id="GO:0016740">
    <property type="term" value="F:transferase activity"/>
    <property type="evidence" value="ECO:0007669"/>
    <property type="project" value="UniProtKB-KW"/>
</dbReference>
<accession>A0ABY2IDG2</accession>
<dbReference type="PANTHER" id="PTHR30576">
    <property type="entry name" value="COLANIC BIOSYNTHESIS UDP-GLUCOSE LIPID CARRIER TRANSFERASE"/>
    <property type="match status" value="1"/>
</dbReference>
<keyword evidence="4 8" id="KW-0812">Transmembrane</keyword>
<feature type="region of interest" description="Disordered" evidence="7">
    <location>
        <begin position="1"/>
        <end position="25"/>
    </location>
</feature>
<evidence type="ECO:0000256" key="5">
    <source>
        <dbReference type="ARBA" id="ARBA00022989"/>
    </source>
</evidence>
<dbReference type="Pfam" id="PF02397">
    <property type="entry name" value="Bac_transf"/>
    <property type="match status" value="1"/>
</dbReference>
<sequence>MRCPIRRRGKMNEREASTAPPVDKKTTTRDWRDIYAGRLVITDLLVLIWVVFGVQILWFGLDTADLEFRGSPLGLSLDYTAVSVILIAGWMTILGVYGSRGYRVLGTGPDEYKLIANSSLRLFGLLAIVAYLFHIDVARGYILIAFPMGIVVLIFSRWMWRQWLVVQRLRGSFTSRVLLVGSRESASRINRELVRLPGAGYLVVGACVPHGRIGETLADTLVPVLGDMESVQIALDQVHADTVVVTGGAELSPIRMRELSWSLEPGKHHLVVVPSLTDIGGPRIHNRPVSGLPLIHVETPRYEGRTLFTKRAFDVLASGLLLVALSPMLVLIAMSVKFDSSGSVIFRQVRIGINGEHFEMYKFRSMVNDAEDQLAEVRGRQDNEGNSVLFKMKVDPRVTRVGRFIRRFSLDELPQLFNVFIGSMSLVGPRPPLETEVEQYESHVHRRFLVKPGITGLWQTSGRSNLSWEETVRLDLYYVENWSIAGDLVILWRTARAVIAREGAY</sequence>
<evidence type="ECO:0000313" key="11">
    <source>
        <dbReference type="Proteomes" id="UP000297608"/>
    </source>
</evidence>
<keyword evidence="5 8" id="KW-1133">Transmembrane helix</keyword>
<evidence type="ECO:0000256" key="1">
    <source>
        <dbReference type="ARBA" id="ARBA00004141"/>
    </source>
</evidence>
<protein>
    <submittedName>
        <fullName evidence="10">Sugar transferase</fullName>
    </submittedName>
</protein>
<dbReference type="EMBL" id="SOFG01000017">
    <property type="protein sequence ID" value="TFB85617.1"/>
    <property type="molecule type" value="Genomic_DNA"/>
</dbReference>
<organism evidence="10 11">
    <name type="scientific">Cryobacterium algoricola</name>
    <dbReference type="NCBI Taxonomy" id="1259183"/>
    <lineage>
        <taxon>Bacteria</taxon>
        <taxon>Bacillati</taxon>
        <taxon>Actinomycetota</taxon>
        <taxon>Actinomycetes</taxon>
        <taxon>Micrococcales</taxon>
        <taxon>Microbacteriaceae</taxon>
        <taxon>Cryobacterium</taxon>
    </lineage>
</organism>
<feature type="transmembrane region" description="Helical" evidence="8">
    <location>
        <begin position="39"/>
        <end position="59"/>
    </location>
</feature>
<feature type="compositionally biased region" description="Basic and acidic residues" evidence="7">
    <location>
        <begin position="10"/>
        <end position="25"/>
    </location>
</feature>
<keyword evidence="6 8" id="KW-0472">Membrane</keyword>
<feature type="domain" description="Bacterial sugar transferase" evidence="9">
    <location>
        <begin position="310"/>
        <end position="499"/>
    </location>
</feature>
<evidence type="ECO:0000256" key="2">
    <source>
        <dbReference type="ARBA" id="ARBA00006464"/>
    </source>
</evidence>
<name>A0ABY2IDG2_9MICO</name>
<comment type="similarity">
    <text evidence="2">Belongs to the bacterial sugar transferase family.</text>
</comment>
<evidence type="ECO:0000259" key="9">
    <source>
        <dbReference type="Pfam" id="PF02397"/>
    </source>
</evidence>
<evidence type="ECO:0000256" key="6">
    <source>
        <dbReference type="ARBA" id="ARBA00023136"/>
    </source>
</evidence>
<feature type="transmembrane region" description="Helical" evidence="8">
    <location>
        <begin position="315"/>
        <end position="336"/>
    </location>
</feature>
<feature type="transmembrane region" description="Helical" evidence="8">
    <location>
        <begin position="79"/>
        <end position="97"/>
    </location>
</feature>
<dbReference type="PANTHER" id="PTHR30576:SF10">
    <property type="entry name" value="SLL5057 PROTEIN"/>
    <property type="match status" value="1"/>
</dbReference>
<comment type="subcellular location">
    <subcellularLocation>
        <location evidence="1">Membrane</location>
        <topology evidence="1">Multi-pass membrane protein</topology>
    </subcellularLocation>
</comment>
<dbReference type="InterPro" id="IPR017475">
    <property type="entry name" value="EPS_sugar_tfrase"/>
</dbReference>
<gene>
    <name evidence="10" type="ORF">E3O44_13605</name>
</gene>
<dbReference type="InterPro" id="IPR003362">
    <property type="entry name" value="Bact_transf"/>
</dbReference>
<reference evidence="10 11" key="1">
    <citation type="submission" date="2019-03" db="EMBL/GenBank/DDBJ databases">
        <title>Genomics of glacier-inhabiting Cryobacterium strains.</title>
        <authorList>
            <person name="Liu Q."/>
            <person name="Xin Y.-H."/>
        </authorList>
    </citation>
    <scope>NUCLEOTIDE SEQUENCE [LARGE SCALE GENOMIC DNA]</scope>
    <source>
        <strain evidence="10 11">MDB2-B</strain>
    </source>
</reference>
<proteinExistence type="inferred from homology"/>
<dbReference type="Proteomes" id="UP000297608">
    <property type="component" value="Unassembled WGS sequence"/>
</dbReference>
<evidence type="ECO:0000256" key="4">
    <source>
        <dbReference type="ARBA" id="ARBA00022692"/>
    </source>
</evidence>
<keyword evidence="11" id="KW-1185">Reference proteome</keyword>
<evidence type="ECO:0000256" key="8">
    <source>
        <dbReference type="SAM" id="Phobius"/>
    </source>
</evidence>
<evidence type="ECO:0000256" key="7">
    <source>
        <dbReference type="SAM" id="MobiDB-lite"/>
    </source>
</evidence>
<keyword evidence="3 10" id="KW-0808">Transferase</keyword>